<dbReference type="EMBL" id="JAVDTH010000005">
    <property type="protein sequence ID" value="MDR6711741.1"/>
    <property type="molecule type" value="Genomic_DNA"/>
</dbReference>
<evidence type="ECO:0000313" key="2">
    <source>
        <dbReference type="Proteomes" id="UP001259587"/>
    </source>
</evidence>
<gene>
    <name evidence="1" type="ORF">J2W83_001335</name>
</gene>
<accession>A0ACC6JZW9</accession>
<organism evidence="1 2">
    <name type="scientific">Pseudomonas hunanensis</name>
    <dbReference type="NCBI Taxonomy" id="1247546"/>
    <lineage>
        <taxon>Bacteria</taxon>
        <taxon>Pseudomonadati</taxon>
        <taxon>Pseudomonadota</taxon>
        <taxon>Gammaproteobacteria</taxon>
        <taxon>Pseudomonadales</taxon>
        <taxon>Pseudomonadaceae</taxon>
        <taxon>Pseudomonas</taxon>
    </lineage>
</organism>
<reference evidence="1" key="1">
    <citation type="submission" date="2023-07" db="EMBL/GenBank/DDBJ databases">
        <title>Sorghum-associated microbial communities from plants grown in Nebraska, USA.</title>
        <authorList>
            <person name="Schachtman D."/>
        </authorList>
    </citation>
    <scope>NUCLEOTIDE SEQUENCE</scope>
    <source>
        <strain evidence="1">BE56</strain>
    </source>
</reference>
<keyword evidence="2" id="KW-1185">Reference proteome</keyword>
<evidence type="ECO:0000313" key="1">
    <source>
        <dbReference type="EMBL" id="MDR6711741.1"/>
    </source>
</evidence>
<sequence length="67" mass="6941">MGIAVACGNVVCYPGDAIIGDRDGIIVIARSAIPTLAEQVKQQEPNCTVFHSGPDPELEMLGTAACL</sequence>
<proteinExistence type="predicted"/>
<protein>
    <submittedName>
        <fullName evidence="1">Regulator of RNase E activity RraA</fullName>
    </submittedName>
</protein>
<dbReference type="Proteomes" id="UP001259587">
    <property type="component" value="Unassembled WGS sequence"/>
</dbReference>
<name>A0ACC6JZW9_9PSED</name>
<comment type="caution">
    <text evidence="1">The sequence shown here is derived from an EMBL/GenBank/DDBJ whole genome shotgun (WGS) entry which is preliminary data.</text>
</comment>